<evidence type="ECO:0000313" key="2">
    <source>
        <dbReference type="EMBL" id="JAD29324.1"/>
    </source>
</evidence>
<dbReference type="EMBL" id="GBRH01268571">
    <property type="protein sequence ID" value="JAD29324.1"/>
    <property type="molecule type" value="Transcribed_RNA"/>
</dbReference>
<keyword evidence="1" id="KW-0812">Transmembrane</keyword>
<reference evidence="2" key="1">
    <citation type="submission" date="2014-09" db="EMBL/GenBank/DDBJ databases">
        <authorList>
            <person name="Magalhaes I.L.F."/>
            <person name="Oliveira U."/>
            <person name="Santos F.R."/>
            <person name="Vidigal T.H.D.A."/>
            <person name="Brescovit A.D."/>
            <person name="Santos A.J."/>
        </authorList>
    </citation>
    <scope>NUCLEOTIDE SEQUENCE</scope>
    <source>
        <tissue evidence="2">Shoot tissue taken approximately 20 cm above the soil surface</tissue>
    </source>
</reference>
<organism evidence="2">
    <name type="scientific">Arundo donax</name>
    <name type="common">Giant reed</name>
    <name type="synonym">Donax arundinaceus</name>
    <dbReference type="NCBI Taxonomy" id="35708"/>
    <lineage>
        <taxon>Eukaryota</taxon>
        <taxon>Viridiplantae</taxon>
        <taxon>Streptophyta</taxon>
        <taxon>Embryophyta</taxon>
        <taxon>Tracheophyta</taxon>
        <taxon>Spermatophyta</taxon>
        <taxon>Magnoliopsida</taxon>
        <taxon>Liliopsida</taxon>
        <taxon>Poales</taxon>
        <taxon>Poaceae</taxon>
        <taxon>PACMAD clade</taxon>
        <taxon>Arundinoideae</taxon>
        <taxon>Arundineae</taxon>
        <taxon>Arundo</taxon>
    </lineage>
</organism>
<feature type="transmembrane region" description="Helical" evidence="1">
    <location>
        <begin position="37"/>
        <end position="53"/>
    </location>
</feature>
<proteinExistence type="predicted"/>
<keyword evidence="1" id="KW-1133">Transmembrane helix</keyword>
<evidence type="ECO:0000256" key="1">
    <source>
        <dbReference type="SAM" id="Phobius"/>
    </source>
</evidence>
<keyword evidence="1" id="KW-0472">Membrane</keyword>
<feature type="transmembrane region" description="Helical" evidence="1">
    <location>
        <begin position="7"/>
        <end position="25"/>
    </location>
</feature>
<name>A0A0A8YR17_ARUDO</name>
<sequence>MQKKRENAFTVLYVCLRLLFVQPIIMRNLFTSYTDMFLTYLFSSNFIVLFPNFEGECSAGWSGAEDFDWVTNYAQGFNA</sequence>
<reference evidence="2" key="2">
    <citation type="journal article" date="2015" name="Data Brief">
        <title>Shoot transcriptome of the giant reed, Arundo donax.</title>
        <authorList>
            <person name="Barrero R.A."/>
            <person name="Guerrero F.D."/>
            <person name="Moolhuijzen P."/>
            <person name="Goolsby J.A."/>
            <person name="Tidwell J."/>
            <person name="Bellgard S.E."/>
            <person name="Bellgard M.I."/>
        </authorList>
    </citation>
    <scope>NUCLEOTIDE SEQUENCE</scope>
    <source>
        <tissue evidence="2">Shoot tissue taken approximately 20 cm above the soil surface</tissue>
    </source>
</reference>
<accession>A0A0A8YR17</accession>
<dbReference type="AlphaFoldDB" id="A0A0A8YR17"/>
<protein>
    <submittedName>
        <fullName evidence="2">Uncharacterized protein</fullName>
    </submittedName>
</protein>